<keyword evidence="3" id="KW-0998">Cell outer membrane</keyword>
<keyword evidence="7" id="KW-1185">Reference proteome</keyword>
<dbReference type="InterPro" id="IPR006665">
    <property type="entry name" value="OmpA-like"/>
</dbReference>
<evidence type="ECO:0000313" key="6">
    <source>
        <dbReference type="EMBL" id="RFM29401.1"/>
    </source>
</evidence>
<gene>
    <name evidence="6" type="ORF">DXN04_33135</name>
</gene>
<evidence type="ECO:0000256" key="2">
    <source>
        <dbReference type="ARBA" id="ARBA00023136"/>
    </source>
</evidence>
<dbReference type="InterPro" id="IPR006664">
    <property type="entry name" value="OMP_bac"/>
</dbReference>
<dbReference type="PRINTS" id="PR01021">
    <property type="entry name" value="OMPADOMAIN"/>
</dbReference>
<dbReference type="InterPro" id="IPR011990">
    <property type="entry name" value="TPR-like_helical_dom_sf"/>
</dbReference>
<sequence>MMLRKLIVFTFPFLIPLFLYGQEDKSLIELGDEAFARQEYAEAAKLYGELGDKRKAPLSILEKTASCYMEMGRFDQAASWYYKMLQRPACPPVINLLFGETQMNVEQYDTAKKYIALYNPSGADSTQWKNRLLAGCDSALLWKQAKQTMALENIKELSTPGADWISGVVRDGLLLVSNGYRKMALTTGSERNPDIDPRVDQPYFKPYVFKQYQKGSNANTYLEEVLAKLLGKLPYHVGPVCFNAREDTAYITLNSEVFNKTKKGPVNGKRLMSVYWSFKTGDNWGPLAPIPTLNMAGYYTGNVVLSGRILYLVSDRPGGVGKTDLWFSERQSDGSWGTPKNCGNVINTPFEETFPTINERGVLYFSSKGHTGIGGFDIFRAVGSGDQWETPVNLKVPVNSGGDDLGFIMKDNNYEGYFASNRNGGSGGDDVYHFMETHFTEKVENKPAAPVVTINTTSEAPPPVNNKKTLSPEDSAVIDKLEHLCFYYDYNSAILLNTSKEMLDRVATVLKDYPQWKLMVRSYTDSRGSDQYNVDLSALRCYAVIDYLIKQGVPAKNLYYENMGERDLVNPCADGVPCDEEEHRKNRRSMLKVFY</sequence>
<reference evidence="6 7" key="1">
    <citation type="submission" date="2018-08" db="EMBL/GenBank/DDBJ databases">
        <title>Chitinophaga sp. K20C18050901, a novel bacterium isolated from forest soil.</title>
        <authorList>
            <person name="Wang C."/>
        </authorList>
    </citation>
    <scope>NUCLEOTIDE SEQUENCE [LARGE SCALE GENOMIC DNA]</scope>
    <source>
        <strain evidence="6 7">K20C18050901</strain>
    </source>
</reference>
<dbReference type="EMBL" id="QTJV01000021">
    <property type="protein sequence ID" value="RFM29401.1"/>
    <property type="molecule type" value="Genomic_DNA"/>
</dbReference>
<dbReference type="Proteomes" id="UP000261174">
    <property type="component" value="Unassembled WGS sequence"/>
</dbReference>
<feature type="domain" description="OmpA-like" evidence="5">
    <location>
        <begin position="475"/>
        <end position="595"/>
    </location>
</feature>
<name>A0A3E1NN94_9BACT</name>
<evidence type="ECO:0000313" key="7">
    <source>
        <dbReference type="Proteomes" id="UP000261174"/>
    </source>
</evidence>
<protein>
    <recommendedName>
        <fullName evidence="5">OmpA-like domain-containing protein</fullName>
    </recommendedName>
</protein>
<dbReference type="Pfam" id="PF00691">
    <property type="entry name" value="OmpA"/>
    <property type="match status" value="1"/>
</dbReference>
<dbReference type="Gene3D" id="3.30.1330.60">
    <property type="entry name" value="OmpA-like domain"/>
    <property type="match status" value="1"/>
</dbReference>
<dbReference type="GO" id="GO:0009279">
    <property type="term" value="C:cell outer membrane"/>
    <property type="evidence" value="ECO:0007669"/>
    <property type="project" value="UniProtKB-SubCell"/>
</dbReference>
<keyword evidence="2 4" id="KW-0472">Membrane</keyword>
<dbReference type="PROSITE" id="PS51123">
    <property type="entry name" value="OMPA_2"/>
    <property type="match status" value="1"/>
</dbReference>
<dbReference type="AlphaFoldDB" id="A0A3E1NN94"/>
<dbReference type="InterPro" id="IPR036737">
    <property type="entry name" value="OmpA-like_sf"/>
</dbReference>
<evidence type="ECO:0000256" key="3">
    <source>
        <dbReference type="ARBA" id="ARBA00023237"/>
    </source>
</evidence>
<dbReference type="OrthoDB" id="9809364at2"/>
<dbReference type="PANTHER" id="PTHR30329:SF21">
    <property type="entry name" value="LIPOPROTEIN YIAD-RELATED"/>
    <property type="match status" value="1"/>
</dbReference>
<evidence type="ECO:0000256" key="1">
    <source>
        <dbReference type="ARBA" id="ARBA00004442"/>
    </source>
</evidence>
<proteinExistence type="predicted"/>
<comment type="subcellular location">
    <subcellularLocation>
        <location evidence="1">Cell outer membrane</location>
    </subcellularLocation>
</comment>
<dbReference type="SUPFAM" id="SSF48452">
    <property type="entry name" value="TPR-like"/>
    <property type="match status" value="1"/>
</dbReference>
<evidence type="ECO:0000256" key="4">
    <source>
        <dbReference type="PROSITE-ProRule" id="PRU00473"/>
    </source>
</evidence>
<dbReference type="Gene3D" id="1.25.40.10">
    <property type="entry name" value="Tetratricopeptide repeat domain"/>
    <property type="match status" value="1"/>
</dbReference>
<dbReference type="PANTHER" id="PTHR30329">
    <property type="entry name" value="STATOR ELEMENT OF FLAGELLAR MOTOR COMPLEX"/>
    <property type="match status" value="1"/>
</dbReference>
<dbReference type="RefSeq" id="WP_116857716.1">
    <property type="nucleotide sequence ID" value="NZ_QTJV01000021.1"/>
</dbReference>
<dbReference type="InterPro" id="IPR050330">
    <property type="entry name" value="Bact_OuterMem_StrucFunc"/>
</dbReference>
<accession>A0A3E1NN94</accession>
<evidence type="ECO:0000259" key="5">
    <source>
        <dbReference type="PROSITE" id="PS51123"/>
    </source>
</evidence>
<comment type="caution">
    <text evidence="6">The sequence shown here is derived from an EMBL/GenBank/DDBJ whole genome shotgun (WGS) entry which is preliminary data.</text>
</comment>
<dbReference type="SUPFAM" id="SSF103088">
    <property type="entry name" value="OmpA-like"/>
    <property type="match status" value="1"/>
</dbReference>
<organism evidence="6 7">
    <name type="scientific">Chitinophaga silvisoli</name>
    <dbReference type="NCBI Taxonomy" id="2291814"/>
    <lineage>
        <taxon>Bacteria</taxon>
        <taxon>Pseudomonadati</taxon>
        <taxon>Bacteroidota</taxon>
        <taxon>Chitinophagia</taxon>
        <taxon>Chitinophagales</taxon>
        <taxon>Chitinophagaceae</taxon>
        <taxon>Chitinophaga</taxon>
    </lineage>
</organism>
<dbReference type="CDD" id="cd07185">
    <property type="entry name" value="OmpA_C-like"/>
    <property type="match status" value="1"/>
</dbReference>